<dbReference type="OrthoDB" id="6096583at2759"/>
<dbReference type="EMBL" id="UYJE01002318">
    <property type="protein sequence ID" value="VDI09628.1"/>
    <property type="molecule type" value="Genomic_DNA"/>
</dbReference>
<keyword evidence="1" id="KW-0732">Signal</keyword>
<dbReference type="Proteomes" id="UP000596742">
    <property type="component" value="Unassembled WGS sequence"/>
</dbReference>
<proteinExistence type="predicted"/>
<accession>A0A8B6CTG0</accession>
<evidence type="ECO:0000313" key="2">
    <source>
        <dbReference type="EMBL" id="VDI09628.1"/>
    </source>
</evidence>
<organism evidence="2 3">
    <name type="scientific">Mytilus galloprovincialis</name>
    <name type="common">Mediterranean mussel</name>
    <dbReference type="NCBI Taxonomy" id="29158"/>
    <lineage>
        <taxon>Eukaryota</taxon>
        <taxon>Metazoa</taxon>
        <taxon>Spiralia</taxon>
        <taxon>Lophotrochozoa</taxon>
        <taxon>Mollusca</taxon>
        <taxon>Bivalvia</taxon>
        <taxon>Autobranchia</taxon>
        <taxon>Pteriomorphia</taxon>
        <taxon>Mytilida</taxon>
        <taxon>Mytiloidea</taxon>
        <taxon>Mytilidae</taxon>
        <taxon>Mytilinae</taxon>
        <taxon>Mytilus</taxon>
    </lineage>
</organism>
<sequence length="321" mass="37142">MQLKFLFCLTFLISFFSCHNRIVEETDASLGVDNSHTGSLPLCKEDIIEGSKGQIEHTTNEDIALETKKECELRPNHDEILMLKFEQNGYHNAENSEEDKRGGDICVPEKATDVAKTESSIKESEKILQNLNLNPERVDMLKVQPNTIKKVKKGQYNIIDSFKCNKKIPLNLRYKREDFLRDDLEFRKASFECNLPAAMSNRKENTELPLLFFESAYIYNCGQYARFVLVRPNDCALDWCKSSLKALDILHNPFFQYNPTKREVKSTTKSNNGRKLFFLDFLIVGNINLHMFSPLPHWSKVTKVRRAGREPIIGILRKKKK</sequence>
<name>A0A8B6CTG0_MYTGA</name>
<keyword evidence="3" id="KW-1185">Reference proteome</keyword>
<reference evidence="2" key="1">
    <citation type="submission" date="2018-11" db="EMBL/GenBank/DDBJ databases">
        <authorList>
            <person name="Alioto T."/>
            <person name="Alioto T."/>
        </authorList>
    </citation>
    <scope>NUCLEOTIDE SEQUENCE</scope>
</reference>
<comment type="caution">
    <text evidence="2">The sequence shown here is derived from an EMBL/GenBank/DDBJ whole genome shotgun (WGS) entry which is preliminary data.</text>
</comment>
<feature type="signal peptide" evidence="1">
    <location>
        <begin position="1"/>
        <end position="18"/>
    </location>
</feature>
<gene>
    <name evidence="2" type="ORF">MGAL_10B066438</name>
</gene>
<evidence type="ECO:0000256" key="1">
    <source>
        <dbReference type="SAM" id="SignalP"/>
    </source>
</evidence>
<dbReference type="PROSITE" id="PS51257">
    <property type="entry name" value="PROKAR_LIPOPROTEIN"/>
    <property type="match status" value="1"/>
</dbReference>
<dbReference type="AlphaFoldDB" id="A0A8B6CTG0"/>
<protein>
    <submittedName>
        <fullName evidence="2">Uncharacterized protein</fullName>
    </submittedName>
</protein>
<feature type="chain" id="PRO_5032801643" evidence="1">
    <location>
        <begin position="19"/>
        <end position="321"/>
    </location>
</feature>
<evidence type="ECO:0000313" key="3">
    <source>
        <dbReference type="Proteomes" id="UP000596742"/>
    </source>
</evidence>